<dbReference type="InterPro" id="IPR031571">
    <property type="entry name" value="RcpC_dom"/>
</dbReference>
<evidence type="ECO:0000313" key="2">
    <source>
        <dbReference type="EMBL" id="RZU54127.1"/>
    </source>
</evidence>
<evidence type="ECO:0000259" key="1">
    <source>
        <dbReference type="Pfam" id="PF16976"/>
    </source>
</evidence>
<dbReference type="AlphaFoldDB" id="A0A4Q7ZSG0"/>
<accession>A0A4Q7ZSG0</accession>
<evidence type="ECO:0000313" key="3">
    <source>
        <dbReference type="Proteomes" id="UP000292564"/>
    </source>
</evidence>
<sequence length="271" mass="27374">MRRRLLAVLVAAVLAGIGCIAVVAYVRGADQRALAGRQAVWVLISTQRIPAGTSAAAIRGGGYTERVAMPAETVPSTALGQLDAQLDTLVLTADLPPSQLVLRGMFAESSEVTGGLPVPDGKLAVSVQMTAAGRVAGYVRPGSRVAVFSTFTMREGRGRVPAGDGLSSGHDYNQATRVLLPRVEVIGVGERGVSGAATAGDTAAAADGSGESGSGSAAKAGVTMLVTVAVSQQEAAKLVHVSLTGTLSLALLDDTATVEPDAGIDNNTLFP</sequence>
<keyword evidence="3" id="KW-1185">Reference proteome</keyword>
<dbReference type="EMBL" id="SHKY01000001">
    <property type="protein sequence ID" value="RZU54127.1"/>
    <property type="molecule type" value="Genomic_DNA"/>
</dbReference>
<protein>
    <submittedName>
        <fullName evidence="2">Pilus assembly protein CpaB</fullName>
    </submittedName>
</protein>
<organism evidence="2 3">
    <name type="scientific">Krasilnikovia cinnamomea</name>
    <dbReference type="NCBI Taxonomy" id="349313"/>
    <lineage>
        <taxon>Bacteria</taxon>
        <taxon>Bacillati</taxon>
        <taxon>Actinomycetota</taxon>
        <taxon>Actinomycetes</taxon>
        <taxon>Micromonosporales</taxon>
        <taxon>Micromonosporaceae</taxon>
        <taxon>Krasilnikovia</taxon>
    </lineage>
</organism>
<dbReference type="PROSITE" id="PS51257">
    <property type="entry name" value="PROKAR_LIPOPROTEIN"/>
    <property type="match status" value="1"/>
</dbReference>
<dbReference type="OrthoDB" id="5182178at2"/>
<dbReference type="Pfam" id="PF16976">
    <property type="entry name" value="RcpC"/>
    <property type="match status" value="1"/>
</dbReference>
<dbReference type="Proteomes" id="UP000292564">
    <property type="component" value="Unassembled WGS sequence"/>
</dbReference>
<feature type="domain" description="Flp pilus assembly protein RcpC/CpaB" evidence="1">
    <location>
        <begin position="118"/>
        <end position="251"/>
    </location>
</feature>
<name>A0A4Q7ZSG0_9ACTN</name>
<proteinExistence type="predicted"/>
<reference evidence="2 3" key="1">
    <citation type="submission" date="2019-02" db="EMBL/GenBank/DDBJ databases">
        <title>Sequencing the genomes of 1000 actinobacteria strains.</title>
        <authorList>
            <person name="Klenk H.-P."/>
        </authorList>
    </citation>
    <scope>NUCLEOTIDE SEQUENCE [LARGE SCALE GENOMIC DNA]</scope>
    <source>
        <strain evidence="2 3">DSM 45162</strain>
    </source>
</reference>
<gene>
    <name evidence="2" type="ORF">EV385_6066</name>
</gene>
<dbReference type="RefSeq" id="WP_130512527.1">
    <property type="nucleotide sequence ID" value="NZ_SHKY01000001.1"/>
</dbReference>
<comment type="caution">
    <text evidence="2">The sequence shown here is derived from an EMBL/GenBank/DDBJ whole genome shotgun (WGS) entry which is preliminary data.</text>
</comment>